<protein>
    <submittedName>
        <fullName evidence="1">Uncharacterized protein</fullName>
    </submittedName>
</protein>
<dbReference type="EMBL" id="MU117965">
    <property type="protein sequence ID" value="KAF9653150.1"/>
    <property type="molecule type" value="Genomic_DNA"/>
</dbReference>
<evidence type="ECO:0000313" key="1">
    <source>
        <dbReference type="EMBL" id="KAF9653150.1"/>
    </source>
</evidence>
<accession>A0ACB6ZTH5</accession>
<gene>
    <name evidence="1" type="ORF">BDM02DRAFT_2168406</name>
</gene>
<reference evidence="1" key="1">
    <citation type="submission" date="2019-10" db="EMBL/GenBank/DDBJ databases">
        <authorList>
            <consortium name="DOE Joint Genome Institute"/>
            <person name="Kuo A."/>
            <person name="Miyauchi S."/>
            <person name="Kiss E."/>
            <person name="Drula E."/>
            <person name="Kohler A."/>
            <person name="Sanchez-Garcia M."/>
            <person name="Andreopoulos B."/>
            <person name="Barry K.W."/>
            <person name="Bonito G."/>
            <person name="Buee M."/>
            <person name="Carver A."/>
            <person name="Chen C."/>
            <person name="Cichocki N."/>
            <person name="Clum A."/>
            <person name="Culley D."/>
            <person name="Crous P.W."/>
            <person name="Fauchery L."/>
            <person name="Girlanda M."/>
            <person name="Hayes R."/>
            <person name="Keri Z."/>
            <person name="Labutti K."/>
            <person name="Lipzen A."/>
            <person name="Lombard V."/>
            <person name="Magnuson J."/>
            <person name="Maillard F."/>
            <person name="Morin E."/>
            <person name="Murat C."/>
            <person name="Nolan M."/>
            <person name="Ohm R."/>
            <person name="Pangilinan J."/>
            <person name="Pereira M."/>
            <person name="Perotto S."/>
            <person name="Peter M."/>
            <person name="Riley R."/>
            <person name="Sitrit Y."/>
            <person name="Stielow B."/>
            <person name="Szollosi G."/>
            <person name="Zifcakova L."/>
            <person name="Stursova M."/>
            <person name="Spatafora J.W."/>
            <person name="Tedersoo L."/>
            <person name="Vaario L.-M."/>
            <person name="Yamada A."/>
            <person name="Yan M."/>
            <person name="Wang P."/>
            <person name="Xu J."/>
            <person name="Bruns T."/>
            <person name="Baldrian P."/>
            <person name="Vilgalys R."/>
            <person name="Henrissat B."/>
            <person name="Grigoriev I.V."/>
            <person name="Hibbett D."/>
            <person name="Nagy L.G."/>
            <person name="Martin F.M."/>
        </authorList>
    </citation>
    <scope>NUCLEOTIDE SEQUENCE</scope>
    <source>
        <strain evidence="1">P2</strain>
    </source>
</reference>
<keyword evidence="2" id="KW-1185">Reference proteome</keyword>
<proteinExistence type="predicted"/>
<reference evidence="1" key="2">
    <citation type="journal article" date="2020" name="Nat. Commun.">
        <title>Large-scale genome sequencing of mycorrhizal fungi provides insights into the early evolution of symbiotic traits.</title>
        <authorList>
            <person name="Miyauchi S."/>
            <person name="Kiss E."/>
            <person name="Kuo A."/>
            <person name="Drula E."/>
            <person name="Kohler A."/>
            <person name="Sanchez-Garcia M."/>
            <person name="Morin E."/>
            <person name="Andreopoulos B."/>
            <person name="Barry K.W."/>
            <person name="Bonito G."/>
            <person name="Buee M."/>
            <person name="Carver A."/>
            <person name="Chen C."/>
            <person name="Cichocki N."/>
            <person name="Clum A."/>
            <person name="Culley D."/>
            <person name="Crous P.W."/>
            <person name="Fauchery L."/>
            <person name="Girlanda M."/>
            <person name="Hayes R.D."/>
            <person name="Keri Z."/>
            <person name="LaButti K."/>
            <person name="Lipzen A."/>
            <person name="Lombard V."/>
            <person name="Magnuson J."/>
            <person name="Maillard F."/>
            <person name="Murat C."/>
            <person name="Nolan M."/>
            <person name="Ohm R.A."/>
            <person name="Pangilinan J."/>
            <person name="Pereira M.F."/>
            <person name="Perotto S."/>
            <person name="Peter M."/>
            <person name="Pfister S."/>
            <person name="Riley R."/>
            <person name="Sitrit Y."/>
            <person name="Stielow J.B."/>
            <person name="Szollosi G."/>
            <person name="Zifcakova L."/>
            <person name="Stursova M."/>
            <person name="Spatafora J.W."/>
            <person name="Tedersoo L."/>
            <person name="Vaario L.M."/>
            <person name="Yamada A."/>
            <person name="Yan M."/>
            <person name="Wang P."/>
            <person name="Xu J."/>
            <person name="Bruns T."/>
            <person name="Baldrian P."/>
            <person name="Vilgalys R."/>
            <person name="Dunand C."/>
            <person name="Henrissat B."/>
            <person name="Grigoriev I.V."/>
            <person name="Hibbett D."/>
            <person name="Nagy L.G."/>
            <person name="Martin F.M."/>
        </authorList>
    </citation>
    <scope>NUCLEOTIDE SEQUENCE</scope>
    <source>
        <strain evidence="1">P2</strain>
    </source>
</reference>
<dbReference type="Proteomes" id="UP000886501">
    <property type="component" value="Unassembled WGS sequence"/>
</dbReference>
<name>A0ACB6ZTH5_THEGA</name>
<evidence type="ECO:0000313" key="2">
    <source>
        <dbReference type="Proteomes" id="UP000886501"/>
    </source>
</evidence>
<sequence length="188" mass="20302">MGSSSSKVSRALPKSKPSTRPTTGPLDGLGRGKQKPPPASEAKGQAIREDGMDPQLLANLTRLGPVKVDHGMKGLKPMGANASRILEMQKQSETEAQMGETKRNRIQAPSLFDALTRLQGAKDDQTIERLAEEYNLDVRELGELGKTVNVPTPDETTARTVVDEDGAEVVLKTAKWATFPALKQSRSV</sequence>
<organism evidence="1 2">
    <name type="scientific">Thelephora ganbajun</name>
    <name type="common">Ganba fungus</name>
    <dbReference type="NCBI Taxonomy" id="370292"/>
    <lineage>
        <taxon>Eukaryota</taxon>
        <taxon>Fungi</taxon>
        <taxon>Dikarya</taxon>
        <taxon>Basidiomycota</taxon>
        <taxon>Agaricomycotina</taxon>
        <taxon>Agaricomycetes</taxon>
        <taxon>Thelephorales</taxon>
        <taxon>Thelephoraceae</taxon>
        <taxon>Thelephora</taxon>
    </lineage>
</organism>
<comment type="caution">
    <text evidence="1">The sequence shown here is derived from an EMBL/GenBank/DDBJ whole genome shotgun (WGS) entry which is preliminary data.</text>
</comment>